<dbReference type="Gene3D" id="1.10.238.20">
    <property type="entry name" value="Pheromone/general odorant binding protein domain"/>
    <property type="match status" value="2"/>
</dbReference>
<evidence type="ECO:0000313" key="2">
    <source>
        <dbReference type="Proteomes" id="UP001367676"/>
    </source>
</evidence>
<comment type="caution">
    <text evidence="1">The sequence shown here is derived from an EMBL/GenBank/DDBJ whole genome shotgun (WGS) entry which is preliminary data.</text>
</comment>
<evidence type="ECO:0000313" key="1">
    <source>
        <dbReference type="EMBL" id="KAK7571941.1"/>
    </source>
</evidence>
<dbReference type="InterPro" id="IPR036728">
    <property type="entry name" value="PBP_GOBP_sf"/>
</dbReference>
<protein>
    <submittedName>
        <fullName evidence="1">Uncharacterized protein</fullName>
    </submittedName>
</protein>
<gene>
    <name evidence="1" type="ORF">V9T40_014413</name>
</gene>
<dbReference type="AlphaFoldDB" id="A0AAN9T5U1"/>
<dbReference type="CDD" id="cd23992">
    <property type="entry name" value="PBP_GOBP"/>
    <property type="match status" value="1"/>
</dbReference>
<keyword evidence="2" id="KW-1185">Reference proteome</keyword>
<proteinExistence type="predicted"/>
<dbReference type="Proteomes" id="UP001367676">
    <property type="component" value="Unassembled WGS sequence"/>
</dbReference>
<organism evidence="1 2">
    <name type="scientific">Parthenolecanium corni</name>
    <dbReference type="NCBI Taxonomy" id="536013"/>
    <lineage>
        <taxon>Eukaryota</taxon>
        <taxon>Metazoa</taxon>
        <taxon>Ecdysozoa</taxon>
        <taxon>Arthropoda</taxon>
        <taxon>Hexapoda</taxon>
        <taxon>Insecta</taxon>
        <taxon>Pterygota</taxon>
        <taxon>Neoptera</taxon>
        <taxon>Paraneoptera</taxon>
        <taxon>Hemiptera</taxon>
        <taxon>Sternorrhyncha</taxon>
        <taxon>Coccoidea</taxon>
        <taxon>Coccidae</taxon>
        <taxon>Parthenolecanium</taxon>
    </lineage>
</organism>
<dbReference type="GO" id="GO:0005549">
    <property type="term" value="F:odorant binding"/>
    <property type="evidence" value="ECO:0007669"/>
    <property type="project" value="InterPro"/>
</dbReference>
<accession>A0AAN9T5U1</accession>
<name>A0AAN9T5U1_9HEMI</name>
<dbReference type="EMBL" id="JBBCAQ010000038">
    <property type="protein sequence ID" value="KAK7571941.1"/>
    <property type="molecule type" value="Genomic_DNA"/>
</dbReference>
<reference evidence="1 2" key="1">
    <citation type="submission" date="2024-03" db="EMBL/GenBank/DDBJ databases">
        <title>Adaptation during the transition from Ophiocordyceps entomopathogen to insect associate is accompanied by gene loss and intensified selection.</title>
        <authorList>
            <person name="Ward C.M."/>
            <person name="Onetto C.A."/>
            <person name="Borneman A.R."/>
        </authorList>
    </citation>
    <scope>NUCLEOTIDE SEQUENCE [LARGE SCALE GENOMIC DNA]</scope>
    <source>
        <strain evidence="1">AWRI1</strain>
        <tissue evidence="1">Single Adult Female</tissue>
    </source>
</reference>
<dbReference type="SMART" id="SM00708">
    <property type="entry name" value="PhBP"/>
    <property type="match status" value="1"/>
</dbReference>
<dbReference type="InterPro" id="IPR006170">
    <property type="entry name" value="PBP/GOBP"/>
</dbReference>
<dbReference type="Pfam" id="PF01395">
    <property type="entry name" value="PBP_GOBP"/>
    <property type="match status" value="1"/>
</dbReference>
<sequence length="259" mass="28418">MILTPREVQSYKNAKQICRLVMIKDGKLSSEGSDALAKARFGDKAELLQKAHEIFEKCQTSYTPSNEKCALGKHIRNCFILNDNDQAKENGTTPSSGSTRQSTTDKVSTVKVSTVKVDANKTANNSKILKASDPFQNRLNQVANDCKKELNAQQEIVALLSSGALPTNEKQRCFLECVYNKLGLIKDNKLSEEGATNLAKQKFGENKDMTAKADALFKTCKTEAVVTEKDAKEKCALGRLIRTCIVKHGQGLPIFAAKA</sequence>
<dbReference type="SUPFAM" id="SSF47565">
    <property type="entry name" value="Insect pheromone/odorant-binding proteins"/>
    <property type="match status" value="1"/>
</dbReference>